<dbReference type="EMBL" id="MU007046">
    <property type="protein sequence ID" value="KAF2429505.1"/>
    <property type="molecule type" value="Genomic_DNA"/>
</dbReference>
<feature type="chain" id="PRO_5040452036" description="Secreted protein" evidence="1">
    <location>
        <begin position="18"/>
        <end position="99"/>
    </location>
</feature>
<proteinExistence type="predicted"/>
<comment type="caution">
    <text evidence="2">The sequence shown here is derived from an EMBL/GenBank/DDBJ whole genome shotgun (WGS) entry which is preliminary data.</text>
</comment>
<feature type="signal peptide" evidence="1">
    <location>
        <begin position="1"/>
        <end position="17"/>
    </location>
</feature>
<reference evidence="2" key="1">
    <citation type="journal article" date="2020" name="Stud. Mycol.">
        <title>101 Dothideomycetes genomes: a test case for predicting lifestyles and emergence of pathogens.</title>
        <authorList>
            <person name="Haridas S."/>
            <person name="Albert R."/>
            <person name="Binder M."/>
            <person name="Bloem J."/>
            <person name="Labutti K."/>
            <person name="Salamov A."/>
            <person name="Andreopoulos B."/>
            <person name="Baker S."/>
            <person name="Barry K."/>
            <person name="Bills G."/>
            <person name="Bluhm B."/>
            <person name="Cannon C."/>
            <person name="Castanera R."/>
            <person name="Culley D."/>
            <person name="Daum C."/>
            <person name="Ezra D."/>
            <person name="Gonzalez J."/>
            <person name="Henrissat B."/>
            <person name="Kuo A."/>
            <person name="Liang C."/>
            <person name="Lipzen A."/>
            <person name="Lutzoni F."/>
            <person name="Magnuson J."/>
            <person name="Mondo S."/>
            <person name="Nolan M."/>
            <person name="Ohm R."/>
            <person name="Pangilinan J."/>
            <person name="Park H.-J."/>
            <person name="Ramirez L."/>
            <person name="Alfaro M."/>
            <person name="Sun H."/>
            <person name="Tritt A."/>
            <person name="Yoshinaga Y."/>
            <person name="Zwiers L.-H."/>
            <person name="Turgeon B."/>
            <person name="Goodwin S."/>
            <person name="Spatafora J."/>
            <person name="Crous P."/>
            <person name="Grigoriev I."/>
        </authorList>
    </citation>
    <scope>NUCLEOTIDE SEQUENCE</scope>
    <source>
        <strain evidence="2">CBS 130266</strain>
    </source>
</reference>
<organism evidence="2 3">
    <name type="scientific">Tothia fuscella</name>
    <dbReference type="NCBI Taxonomy" id="1048955"/>
    <lineage>
        <taxon>Eukaryota</taxon>
        <taxon>Fungi</taxon>
        <taxon>Dikarya</taxon>
        <taxon>Ascomycota</taxon>
        <taxon>Pezizomycotina</taxon>
        <taxon>Dothideomycetes</taxon>
        <taxon>Pleosporomycetidae</taxon>
        <taxon>Venturiales</taxon>
        <taxon>Cylindrosympodiaceae</taxon>
        <taxon>Tothia</taxon>
    </lineage>
</organism>
<name>A0A9P4NP68_9PEZI</name>
<sequence length="99" mass="11422">MLRKIFFFSFSSVCSFCRLTVRVDRGRTGRIFGKRCCPNQIRTWGYSRALCLDSSRTTHKITPVTSNSILQFEKLNYTSVISRFLFAPRAKTVDTSIAR</sequence>
<accession>A0A9P4NP68</accession>
<protein>
    <recommendedName>
        <fullName evidence="4">Secreted protein</fullName>
    </recommendedName>
</protein>
<dbReference type="AlphaFoldDB" id="A0A9P4NP68"/>
<evidence type="ECO:0000313" key="3">
    <source>
        <dbReference type="Proteomes" id="UP000800235"/>
    </source>
</evidence>
<gene>
    <name evidence="2" type="ORF">EJ08DRAFT_273642</name>
</gene>
<evidence type="ECO:0000256" key="1">
    <source>
        <dbReference type="SAM" id="SignalP"/>
    </source>
</evidence>
<dbReference type="Proteomes" id="UP000800235">
    <property type="component" value="Unassembled WGS sequence"/>
</dbReference>
<keyword evidence="3" id="KW-1185">Reference proteome</keyword>
<keyword evidence="1" id="KW-0732">Signal</keyword>
<evidence type="ECO:0000313" key="2">
    <source>
        <dbReference type="EMBL" id="KAF2429505.1"/>
    </source>
</evidence>
<evidence type="ECO:0008006" key="4">
    <source>
        <dbReference type="Google" id="ProtNLM"/>
    </source>
</evidence>